<keyword evidence="4 6" id="KW-1133">Transmembrane helix</keyword>
<keyword evidence="3 6" id="KW-0812">Transmembrane</keyword>
<dbReference type="STRING" id="1469948.GCA_000732725_04068"/>
<protein>
    <submittedName>
        <fullName evidence="8">Uncharacterized membrane protein YgaE (UPF0421/DUF939 family)</fullName>
    </submittedName>
</protein>
<dbReference type="InterPro" id="IPR038323">
    <property type="entry name" value="ArAE_1_C_sf"/>
</dbReference>
<dbReference type="RefSeq" id="WP_031392688.1">
    <property type="nucleotide sequence ID" value="NZ_JPNB01000003.1"/>
</dbReference>
<dbReference type="PANTHER" id="PTHR40064">
    <property type="entry name" value="MEMBRANE PROTEIN-RELATED"/>
    <property type="match status" value="1"/>
</dbReference>
<gene>
    <name evidence="8" type="ORF">EDD76_11565</name>
</gene>
<dbReference type="GO" id="GO:0005886">
    <property type="term" value="C:plasma membrane"/>
    <property type="evidence" value="ECO:0007669"/>
    <property type="project" value="UniProtKB-SubCell"/>
</dbReference>
<keyword evidence="2" id="KW-1003">Cell membrane</keyword>
<comment type="subcellular location">
    <subcellularLocation>
        <location evidence="1">Cell membrane</location>
        <topology evidence="1">Multi-pass membrane protein</topology>
    </subcellularLocation>
</comment>
<accession>A0A4V2QB85</accession>
<dbReference type="Gene3D" id="1.20.120.940">
    <property type="entry name" value="Putative aromatic acid exporter, C-terminal domain"/>
    <property type="match status" value="1"/>
</dbReference>
<evidence type="ECO:0000256" key="4">
    <source>
        <dbReference type="ARBA" id="ARBA00022989"/>
    </source>
</evidence>
<dbReference type="Proteomes" id="UP000295718">
    <property type="component" value="Unassembled WGS sequence"/>
</dbReference>
<comment type="caution">
    <text evidence="8">The sequence shown here is derived from an EMBL/GenBank/DDBJ whole genome shotgun (WGS) entry which is preliminary data.</text>
</comment>
<dbReference type="PANTHER" id="PTHR40064:SF1">
    <property type="entry name" value="MEMBRANE PROTEIN"/>
    <property type="match status" value="1"/>
</dbReference>
<keyword evidence="5 6" id="KW-0472">Membrane</keyword>
<feature type="transmembrane region" description="Helical" evidence="6">
    <location>
        <begin position="51"/>
        <end position="70"/>
    </location>
</feature>
<evidence type="ECO:0000259" key="7">
    <source>
        <dbReference type="Pfam" id="PF11728"/>
    </source>
</evidence>
<reference evidence="8 9" key="1">
    <citation type="submission" date="2019-03" db="EMBL/GenBank/DDBJ databases">
        <title>Genomic Encyclopedia of Type Strains, Phase IV (KMG-IV): sequencing the most valuable type-strain genomes for metagenomic binning, comparative biology and taxonomic classification.</title>
        <authorList>
            <person name="Goeker M."/>
        </authorList>
    </citation>
    <scope>NUCLEOTIDE SEQUENCE [LARGE SCALE GENOMIC DNA]</scope>
    <source>
        <strain evidence="8 9">DSM 100556</strain>
    </source>
</reference>
<evidence type="ECO:0000256" key="5">
    <source>
        <dbReference type="ARBA" id="ARBA00023136"/>
    </source>
</evidence>
<evidence type="ECO:0000313" key="9">
    <source>
        <dbReference type="Proteomes" id="UP000295718"/>
    </source>
</evidence>
<evidence type="ECO:0000256" key="1">
    <source>
        <dbReference type="ARBA" id="ARBA00004651"/>
    </source>
</evidence>
<evidence type="ECO:0000256" key="6">
    <source>
        <dbReference type="SAM" id="Phobius"/>
    </source>
</evidence>
<evidence type="ECO:0000256" key="3">
    <source>
        <dbReference type="ARBA" id="ARBA00022692"/>
    </source>
</evidence>
<dbReference type="InterPro" id="IPR021062">
    <property type="entry name" value="ArAE_1_C"/>
</dbReference>
<dbReference type="Pfam" id="PF11728">
    <property type="entry name" value="ArAE_1_C"/>
    <property type="match status" value="1"/>
</dbReference>
<feature type="transmembrane region" description="Helical" evidence="6">
    <location>
        <begin position="77"/>
        <end position="100"/>
    </location>
</feature>
<dbReference type="InterPro" id="IPR052984">
    <property type="entry name" value="UPF0421"/>
</dbReference>
<sequence length="325" mass="37143">MKILKIAFGGALAIILATLLKLEYSTAAGIITLLTIQDTTKETIHISLKRVVAFCIATLLSFGLFNLIGYHAISFGLFLLVFVWICYTFQLQDAIAMNAVLATHYLVSYHMPLSLIQNEFLLLFIGAGIGTLLNLFMPDKVKHIRNTQAVLESDLRTVLSIMSENLLKESKEDYTGECFHTLESHIEKGLKDAYDNMNNTLTRDAKYFIDYMQMRKQQCQVLRNIYQKIKTLDYVPEQAKDIANFIDRIGISLEETNNAAALLLECKTLFQKFQASDLPSTRQEFESRAVLYMLLKDFEYFLQIKQDFAASLSSEQKKNYWKTVS</sequence>
<keyword evidence="9" id="KW-1185">Reference proteome</keyword>
<organism evidence="8 9">
    <name type="scientific">Kineothrix alysoides</name>
    <dbReference type="NCBI Taxonomy" id="1469948"/>
    <lineage>
        <taxon>Bacteria</taxon>
        <taxon>Bacillati</taxon>
        <taxon>Bacillota</taxon>
        <taxon>Clostridia</taxon>
        <taxon>Lachnospirales</taxon>
        <taxon>Lachnospiraceae</taxon>
        <taxon>Kineothrix</taxon>
    </lineage>
</organism>
<dbReference type="EMBL" id="SLUO01000015">
    <property type="protein sequence ID" value="TCL55432.1"/>
    <property type="molecule type" value="Genomic_DNA"/>
</dbReference>
<feature type="domain" description="Putative aromatic acid exporter C-terminal" evidence="7">
    <location>
        <begin position="142"/>
        <end position="306"/>
    </location>
</feature>
<dbReference type="InterPro" id="IPR010343">
    <property type="entry name" value="ArAE_1"/>
</dbReference>
<dbReference type="OrthoDB" id="357521at2"/>
<name>A0A4V2QB85_9FIRM</name>
<feature type="transmembrane region" description="Helical" evidence="6">
    <location>
        <begin position="120"/>
        <end position="137"/>
    </location>
</feature>
<proteinExistence type="predicted"/>
<dbReference type="Pfam" id="PF06081">
    <property type="entry name" value="ArAE_1"/>
    <property type="match status" value="1"/>
</dbReference>
<evidence type="ECO:0000256" key="2">
    <source>
        <dbReference type="ARBA" id="ARBA00022475"/>
    </source>
</evidence>
<dbReference type="AlphaFoldDB" id="A0A4V2QB85"/>
<evidence type="ECO:0000313" key="8">
    <source>
        <dbReference type="EMBL" id="TCL55432.1"/>
    </source>
</evidence>